<name>A0A318UR77_9SPHI</name>
<reference evidence="1 2" key="1">
    <citation type="submission" date="2018-06" db="EMBL/GenBank/DDBJ databases">
        <title>Genomic Encyclopedia of Archaeal and Bacterial Type Strains, Phase II (KMG-II): from individual species to whole genera.</title>
        <authorList>
            <person name="Goeker M."/>
        </authorList>
    </citation>
    <scope>NUCLEOTIDE SEQUENCE [LARGE SCALE GENOMIC DNA]</scope>
    <source>
        <strain evidence="1 2">DSM 27372</strain>
    </source>
</reference>
<evidence type="ECO:0000313" key="1">
    <source>
        <dbReference type="EMBL" id="PYF74069.1"/>
    </source>
</evidence>
<sequence length="137" mass="16375">MKFKEVLTLDWYDDIITAFCKSSEDLIYYCNLLAMDKEKGDKIYVCMELKYFVQSTTLNRLIETNSFLNNEDILLKALNMITLTNESFLIKTSDLRSNNLKVIQYKRDFNWNHNFFSIDYPDALKISAQLDNWWAYF</sequence>
<organism evidence="1 2">
    <name type="scientific">Pedobacter nutrimenti</name>
    <dbReference type="NCBI Taxonomy" id="1241337"/>
    <lineage>
        <taxon>Bacteria</taxon>
        <taxon>Pseudomonadati</taxon>
        <taxon>Bacteroidota</taxon>
        <taxon>Sphingobacteriia</taxon>
        <taxon>Sphingobacteriales</taxon>
        <taxon>Sphingobacteriaceae</taxon>
        <taxon>Pedobacter</taxon>
    </lineage>
</organism>
<dbReference type="OrthoDB" id="1262454at2"/>
<comment type="caution">
    <text evidence="1">The sequence shown here is derived from an EMBL/GenBank/DDBJ whole genome shotgun (WGS) entry which is preliminary data.</text>
</comment>
<accession>A0A318UR77</accession>
<dbReference type="AlphaFoldDB" id="A0A318UR77"/>
<proteinExistence type="predicted"/>
<dbReference type="RefSeq" id="WP_110831006.1">
    <property type="nucleotide sequence ID" value="NZ_QKLU01000004.1"/>
</dbReference>
<keyword evidence="2" id="KW-1185">Reference proteome</keyword>
<evidence type="ECO:0000313" key="2">
    <source>
        <dbReference type="Proteomes" id="UP000248198"/>
    </source>
</evidence>
<protein>
    <submittedName>
        <fullName evidence="1">Uncharacterized protein</fullName>
    </submittedName>
</protein>
<dbReference type="EMBL" id="QKLU01000004">
    <property type="protein sequence ID" value="PYF74069.1"/>
    <property type="molecule type" value="Genomic_DNA"/>
</dbReference>
<gene>
    <name evidence="1" type="ORF">B0O44_104240</name>
</gene>
<dbReference type="Proteomes" id="UP000248198">
    <property type="component" value="Unassembled WGS sequence"/>
</dbReference>